<dbReference type="KEGG" id="rsb:RS694_11620"/>
<evidence type="ECO:0000313" key="9">
    <source>
        <dbReference type="Proteomes" id="UP000186110"/>
    </source>
</evidence>
<dbReference type="GO" id="GO:0070475">
    <property type="term" value="P:rRNA base methylation"/>
    <property type="evidence" value="ECO:0007669"/>
    <property type="project" value="UniProtKB-UniRule"/>
</dbReference>
<feature type="binding site" evidence="6">
    <location>
        <position position="150"/>
    </location>
    <ligand>
        <name>S-adenosyl-L-methionine</name>
        <dbReference type="ChEBI" id="CHEBI:59789"/>
    </ligand>
</feature>
<reference evidence="8 9" key="1">
    <citation type="submission" date="2017-01" db="EMBL/GenBank/DDBJ databases">
        <authorList>
            <person name="Mah S.A."/>
            <person name="Swanson W.J."/>
            <person name="Moy G.W."/>
            <person name="Vacquier V.D."/>
        </authorList>
    </citation>
    <scope>NUCLEOTIDE SEQUENCE [LARGE SCALE GENOMIC DNA]</scope>
    <source>
        <strain evidence="8 9">DSM 22694</strain>
    </source>
</reference>
<gene>
    <name evidence="6" type="primary">rsmH</name>
    <name evidence="8" type="ORF">RS694_11620</name>
</gene>
<dbReference type="PANTHER" id="PTHR11265">
    <property type="entry name" value="S-ADENOSYL-METHYLTRANSFERASE MRAW"/>
    <property type="match status" value="1"/>
</dbReference>
<accession>A0A1P8KAT5</accession>
<evidence type="ECO:0000256" key="1">
    <source>
        <dbReference type="ARBA" id="ARBA00010396"/>
    </source>
</evidence>
<dbReference type="Proteomes" id="UP000186110">
    <property type="component" value="Chromosome"/>
</dbReference>
<dbReference type="InterPro" id="IPR029063">
    <property type="entry name" value="SAM-dependent_MTases_sf"/>
</dbReference>
<proteinExistence type="inferred from homology"/>
<dbReference type="InterPro" id="IPR002903">
    <property type="entry name" value="RsmH"/>
</dbReference>
<dbReference type="SUPFAM" id="SSF53335">
    <property type="entry name" value="S-adenosyl-L-methionine-dependent methyltransferases"/>
    <property type="match status" value="1"/>
</dbReference>
<evidence type="ECO:0000256" key="4">
    <source>
        <dbReference type="ARBA" id="ARBA00022679"/>
    </source>
</evidence>
<dbReference type="Gene3D" id="1.10.150.170">
    <property type="entry name" value="Putative methyltransferase TM0872, insert domain"/>
    <property type="match status" value="1"/>
</dbReference>
<evidence type="ECO:0000256" key="6">
    <source>
        <dbReference type="HAMAP-Rule" id="MF_01007"/>
    </source>
</evidence>
<protein>
    <recommendedName>
        <fullName evidence="6">Ribosomal RNA small subunit methyltransferase H</fullName>
        <ecNumber evidence="6">2.1.1.199</ecNumber>
    </recommendedName>
    <alternativeName>
        <fullName evidence="6">16S rRNA m(4)C1402 methyltransferase</fullName>
    </alternativeName>
    <alternativeName>
        <fullName evidence="6">rRNA (cytosine-N(4)-)-methyltransferase RsmH</fullName>
    </alternativeName>
</protein>
<evidence type="ECO:0000256" key="3">
    <source>
        <dbReference type="ARBA" id="ARBA00022603"/>
    </source>
</evidence>
<evidence type="ECO:0000256" key="2">
    <source>
        <dbReference type="ARBA" id="ARBA00022552"/>
    </source>
</evidence>
<organism evidence="8 9">
    <name type="scientific">Rhodoferax saidenbachensis</name>
    <dbReference type="NCBI Taxonomy" id="1484693"/>
    <lineage>
        <taxon>Bacteria</taxon>
        <taxon>Pseudomonadati</taxon>
        <taxon>Pseudomonadota</taxon>
        <taxon>Betaproteobacteria</taxon>
        <taxon>Burkholderiales</taxon>
        <taxon>Comamonadaceae</taxon>
        <taxon>Rhodoferax</taxon>
    </lineage>
</organism>
<keyword evidence="3 6" id="KW-0489">Methyltransferase</keyword>
<feature type="region of interest" description="Disordered" evidence="7">
    <location>
        <begin position="1"/>
        <end position="20"/>
    </location>
</feature>
<dbReference type="STRING" id="1484693.RS694_11620"/>
<sequence length="356" mass="39174">MTDASPPHKRRVRYAGTHPRQFEEKYKELDPTRHAAEVDKVMQRGQTPAGMHRSICVDEILAILKPLPGETGLDLTLGFGGHTLAMLPLVQPGGRVFGMDVDPIELPRTTARLRALGFGEEALSVHRANFSELASLLPQAGGGFDFVLADLGVSSMQIDNPARGFSFRADGPLDLRLDPTHGQSASELLLCVTRHRLRDLLTDNSDEPFAIPLAAALQGQYLETTVQLADLVRATMELAYKRSMPAEERLVETKKVLQRTFQALRIEVNDEFGVLDTMLLNLPACLKPGGRVAILSFHSGEDRRVKKCFQTGERNGTFSSVAADPIRASYDEQRSNPRSSSAKLRWAVRAQHVGTA</sequence>
<keyword evidence="5 6" id="KW-0949">S-adenosyl-L-methionine</keyword>
<dbReference type="GO" id="GO:0005737">
    <property type="term" value="C:cytoplasm"/>
    <property type="evidence" value="ECO:0007669"/>
    <property type="project" value="UniProtKB-SubCell"/>
</dbReference>
<keyword evidence="2 6" id="KW-0698">rRNA processing</keyword>
<dbReference type="PIRSF" id="PIRSF004486">
    <property type="entry name" value="MraW"/>
    <property type="match status" value="1"/>
</dbReference>
<dbReference type="InterPro" id="IPR023397">
    <property type="entry name" value="SAM-dep_MeTrfase_MraW_recog"/>
</dbReference>
<comment type="catalytic activity">
    <reaction evidence="6">
        <text>cytidine(1402) in 16S rRNA + S-adenosyl-L-methionine = N(4)-methylcytidine(1402) in 16S rRNA + S-adenosyl-L-homocysteine + H(+)</text>
        <dbReference type="Rhea" id="RHEA:42928"/>
        <dbReference type="Rhea" id="RHEA-COMP:10286"/>
        <dbReference type="Rhea" id="RHEA-COMP:10287"/>
        <dbReference type="ChEBI" id="CHEBI:15378"/>
        <dbReference type="ChEBI" id="CHEBI:57856"/>
        <dbReference type="ChEBI" id="CHEBI:59789"/>
        <dbReference type="ChEBI" id="CHEBI:74506"/>
        <dbReference type="ChEBI" id="CHEBI:82748"/>
        <dbReference type="EC" id="2.1.1.199"/>
    </reaction>
</comment>
<dbReference type="HAMAP" id="MF_01007">
    <property type="entry name" value="16SrRNA_methyltr_H"/>
    <property type="match status" value="1"/>
</dbReference>
<dbReference type="RefSeq" id="WP_029706465.1">
    <property type="nucleotide sequence ID" value="NZ_CP019239.1"/>
</dbReference>
<dbReference type="eggNOG" id="COG0275">
    <property type="taxonomic scope" value="Bacteria"/>
</dbReference>
<dbReference type="SUPFAM" id="SSF81799">
    <property type="entry name" value="Putative methyltransferase TM0872, insert domain"/>
    <property type="match status" value="1"/>
</dbReference>
<dbReference type="AlphaFoldDB" id="A0A1P8KAT5"/>
<dbReference type="GO" id="GO:0071424">
    <property type="term" value="F:rRNA (cytosine-N4-)-methyltransferase activity"/>
    <property type="evidence" value="ECO:0007669"/>
    <property type="project" value="UniProtKB-UniRule"/>
</dbReference>
<keyword evidence="4 6" id="KW-0808">Transferase</keyword>
<evidence type="ECO:0000256" key="7">
    <source>
        <dbReference type="SAM" id="MobiDB-lite"/>
    </source>
</evidence>
<keyword evidence="6" id="KW-0963">Cytoplasm</keyword>
<feature type="binding site" evidence="6">
    <location>
        <position position="157"/>
    </location>
    <ligand>
        <name>S-adenosyl-L-methionine</name>
        <dbReference type="ChEBI" id="CHEBI:59789"/>
    </ligand>
</feature>
<keyword evidence="9" id="KW-1185">Reference proteome</keyword>
<feature type="binding site" evidence="6">
    <location>
        <position position="130"/>
    </location>
    <ligand>
        <name>S-adenosyl-L-methionine</name>
        <dbReference type="ChEBI" id="CHEBI:59789"/>
    </ligand>
</feature>
<dbReference type="Gene3D" id="3.40.50.150">
    <property type="entry name" value="Vaccinia Virus protein VP39"/>
    <property type="match status" value="1"/>
</dbReference>
<name>A0A1P8KAT5_9BURK</name>
<evidence type="ECO:0000256" key="5">
    <source>
        <dbReference type="ARBA" id="ARBA00022691"/>
    </source>
</evidence>
<comment type="similarity">
    <text evidence="1 6">Belongs to the methyltransferase superfamily. RsmH family.</text>
</comment>
<feature type="binding site" evidence="6">
    <location>
        <position position="100"/>
    </location>
    <ligand>
        <name>S-adenosyl-L-methionine</name>
        <dbReference type="ChEBI" id="CHEBI:59789"/>
    </ligand>
</feature>
<evidence type="ECO:0000313" key="8">
    <source>
        <dbReference type="EMBL" id="APW43111.1"/>
    </source>
</evidence>
<dbReference type="PANTHER" id="PTHR11265:SF0">
    <property type="entry name" value="12S RRNA N4-METHYLCYTIDINE METHYLTRANSFERASE"/>
    <property type="match status" value="1"/>
</dbReference>
<dbReference type="NCBIfam" id="TIGR00006">
    <property type="entry name" value="16S rRNA (cytosine(1402)-N(4))-methyltransferase RsmH"/>
    <property type="match status" value="1"/>
</dbReference>
<feature type="binding site" evidence="6">
    <location>
        <begin position="80"/>
        <end position="82"/>
    </location>
    <ligand>
        <name>S-adenosyl-L-methionine</name>
        <dbReference type="ChEBI" id="CHEBI:59789"/>
    </ligand>
</feature>
<dbReference type="EMBL" id="CP019239">
    <property type="protein sequence ID" value="APW43111.1"/>
    <property type="molecule type" value="Genomic_DNA"/>
</dbReference>
<dbReference type="Pfam" id="PF01795">
    <property type="entry name" value="Methyltransf_5"/>
    <property type="match status" value="1"/>
</dbReference>
<dbReference type="CDD" id="cd02440">
    <property type="entry name" value="AdoMet_MTases"/>
    <property type="match status" value="1"/>
</dbReference>
<comment type="subcellular location">
    <subcellularLocation>
        <location evidence="6">Cytoplasm</location>
    </subcellularLocation>
</comment>
<comment type="function">
    <text evidence="6">Specifically methylates the N4 position of cytidine in position 1402 (C1402) of 16S rRNA.</text>
</comment>
<dbReference type="EC" id="2.1.1.199" evidence="6"/>